<comment type="caution">
    <text evidence="2">The sequence shown here is derived from an EMBL/GenBank/DDBJ whole genome shotgun (WGS) entry which is preliminary data.</text>
</comment>
<evidence type="ECO:0000313" key="3">
    <source>
        <dbReference type="Proteomes" id="UP000438429"/>
    </source>
</evidence>
<organism evidence="2 3">
    <name type="scientific">Scophthalmus maximus</name>
    <name type="common">Turbot</name>
    <name type="synonym">Psetta maxima</name>
    <dbReference type="NCBI Taxonomy" id="52904"/>
    <lineage>
        <taxon>Eukaryota</taxon>
        <taxon>Metazoa</taxon>
        <taxon>Chordata</taxon>
        <taxon>Craniata</taxon>
        <taxon>Vertebrata</taxon>
        <taxon>Euteleostomi</taxon>
        <taxon>Actinopterygii</taxon>
        <taxon>Neopterygii</taxon>
        <taxon>Teleostei</taxon>
        <taxon>Neoteleostei</taxon>
        <taxon>Acanthomorphata</taxon>
        <taxon>Carangaria</taxon>
        <taxon>Pleuronectiformes</taxon>
        <taxon>Pleuronectoidei</taxon>
        <taxon>Scophthalmidae</taxon>
        <taxon>Scophthalmus</taxon>
    </lineage>
</organism>
<sequence>MFATTPCEVTSEKSKRSTVYEEEGKDHKRHSLRRSCESSEGGEEEEENSSHPYIVPRSRTGTSVCGTEITWTVTHERIQLPPFSAQGPASAALQLTVSQCQILHPDAGDARGEESLRLPFHGCGCRGGGRGWRRLKCEKVKPHRV</sequence>
<gene>
    <name evidence="2" type="ORF">F2P81_004296</name>
</gene>
<proteinExistence type="predicted"/>
<protein>
    <submittedName>
        <fullName evidence="2">Uncharacterized protein</fullName>
    </submittedName>
</protein>
<dbReference type="EMBL" id="VEVO01000004">
    <property type="protein sequence ID" value="KAF0042959.1"/>
    <property type="molecule type" value="Genomic_DNA"/>
</dbReference>
<accession>A0A6A4TDH8</accession>
<dbReference type="Proteomes" id="UP000438429">
    <property type="component" value="Unassembled WGS sequence"/>
</dbReference>
<name>A0A6A4TDH8_SCOMX</name>
<dbReference type="AlphaFoldDB" id="A0A6A4TDH8"/>
<feature type="compositionally biased region" description="Basic and acidic residues" evidence="1">
    <location>
        <begin position="10"/>
        <end position="26"/>
    </location>
</feature>
<feature type="region of interest" description="Disordered" evidence="1">
    <location>
        <begin position="1"/>
        <end position="59"/>
    </location>
</feature>
<evidence type="ECO:0000256" key="1">
    <source>
        <dbReference type="SAM" id="MobiDB-lite"/>
    </source>
</evidence>
<evidence type="ECO:0000313" key="2">
    <source>
        <dbReference type="EMBL" id="KAF0042959.1"/>
    </source>
</evidence>
<reference evidence="2 3" key="1">
    <citation type="submission" date="2019-06" db="EMBL/GenBank/DDBJ databases">
        <title>Draft genomes of female and male turbot (Scophthalmus maximus).</title>
        <authorList>
            <person name="Xu H."/>
            <person name="Xu X.-W."/>
            <person name="Shao C."/>
            <person name="Chen S."/>
        </authorList>
    </citation>
    <scope>NUCLEOTIDE SEQUENCE [LARGE SCALE GENOMIC DNA]</scope>
    <source>
        <strain evidence="2">Ysfricsl-2016a</strain>
        <tissue evidence="2">Blood</tissue>
    </source>
</reference>